<reference evidence="2 3" key="1">
    <citation type="submission" date="2021-04" db="EMBL/GenBank/DDBJ databases">
        <authorList>
            <person name="De Guttry C."/>
            <person name="Zahm M."/>
            <person name="Klopp C."/>
            <person name="Cabau C."/>
            <person name="Louis A."/>
            <person name="Berthelot C."/>
            <person name="Parey E."/>
            <person name="Roest Crollius H."/>
            <person name="Montfort J."/>
            <person name="Robinson-Rechavi M."/>
            <person name="Bucao C."/>
            <person name="Bouchez O."/>
            <person name="Gislard M."/>
            <person name="Lluch J."/>
            <person name="Milhes M."/>
            <person name="Lampietro C."/>
            <person name="Lopez Roques C."/>
            <person name="Donnadieu C."/>
            <person name="Braasch I."/>
            <person name="Desvignes T."/>
            <person name="Postlethwait J."/>
            <person name="Bobe J."/>
            <person name="Wedekind C."/>
            <person name="Guiguen Y."/>
        </authorList>
    </citation>
    <scope>NUCLEOTIDE SEQUENCE [LARGE SCALE GENOMIC DNA]</scope>
    <source>
        <strain evidence="2">Cs_M1</strain>
        <tissue evidence="2">Blood</tissue>
    </source>
</reference>
<feature type="region of interest" description="Disordered" evidence="1">
    <location>
        <begin position="29"/>
        <end position="78"/>
    </location>
</feature>
<name>A0AAN8LFN7_9TELE</name>
<gene>
    <name evidence="2" type="ORF">J4Q44_G00218450</name>
</gene>
<sequence>MEQHLADLLTDAFSGGLDFEPLDFDEAKTEMSSGRLPVLREEEEDEDEGQEEEEPGGETVSDHISVKTCDLSLTEEDT</sequence>
<accession>A0AAN8LFN7</accession>
<dbReference type="AlphaFoldDB" id="A0AAN8LFN7"/>
<protein>
    <submittedName>
        <fullName evidence="2">Uncharacterized protein</fullName>
    </submittedName>
</protein>
<dbReference type="Proteomes" id="UP001356427">
    <property type="component" value="Unassembled WGS sequence"/>
</dbReference>
<evidence type="ECO:0000313" key="2">
    <source>
        <dbReference type="EMBL" id="KAK6308574.1"/>
    </source>
</evidence>
<evidence type="ECO:0000313" key="3">
    <source>
        <dbReference type="Proteomes" id="UP001356427"/>
    </source>
</evidence>
<feature type="compositionally biased region" description="Acidic residues" evidence="1">
    <location>
        <begin position="41"/>
        <end position="56"/>
    </location>
</feature>
<dbReference type="EMBL" id="JAGTTL010000019">
    <property type="protein sequence ID" value="KAK6308574.1"/>
    <property type="molecule type" value="Genomic_DNA"/>
</dbReference>
<feature type="non-terminal residue" evidence="2">
    <location>
        <position position="78"/>
    </location>
</feature>
<proteinExistence type="predicted"/>
<keyword evidence="3" id="KW-1185">Reference proteome</keyword>
<evidence type="ECO:0000256" key="1">
    <source>
        <dbReference type="SAM" id="MobiDB-lite"/>
    </source>
</evidence>
<organism evidence="2 3">
    <name type="scientific">Coregonus suidteri</name>
    <dbReference type="NCBI Taxonomy" id="861788"/>
    <lineage>
        <taxon>Eukaryota</taxon>
        <taxon>Metazoa</taxon>
        <taxon>Chordata</taxon>
        <taxon>Craniata</taxon>
        <taxon>Vertebrata</taxon>
        <taxon>Euteleostomi</taxon>
        <taxon>Actinopterygii</taxon>
        <taxon>Neopterygii</taxon>
        <taxon>Teleostei</taxon>
        <taxon>Protacanthopterygii</taxon>
        <taxon>Salmoniformes</taxon>
        <taxon>Salmonidae</taxon>
        <taxon>Coregoninae</taxon>
        <taxon>Coregonus</taxon>
    </lineage>
</organism>
<comment type="caution">
    <text evidence="2">The sequence shown here is derived from an EMBL/GenBank/DDBJ whole genome shotgun (WGS) entry which is preliminary data.</text>
</comment>